<feature type="domain" description="YjiS-like" evidence="1">
    <location>
        <begin position="97"/>
        <end position="132"/>
    </location>
</feature>
<dbReference type="Pfam" id="PF06568">
    <property type="entry name" value="YjiS-like"/>
    <property type="match status" value="1"/>
</dbReference>
<keyword evidence="3" id="KW-1185">Reference proteome</keyword>
<reference evidence="2" key="1">
    <citation type="submission" date="2022-03" db="EMBL/GenBank/DDBJ databases">
        <title>Aurantimonas Liuensis sp. Nov., isolated from the hadal seawater of the Mariana Trench.</title>
        <authorList>
            <person name="Liu R."/>
        </authorList>
    </citation>
    <scope>NUCLEOTIDE SEQUENCE</scope>
    <source>
        <strain evidence="2">LRZ36</strain>
    </source>
</reference>
<organism evidence="2 3">
    <name type="scientific">Aurantimonas marianensis</name>
    <dbReference type="NCBI Taxonomy" id="2920428"/>
    <lineage>
        <taxon>Bacteria</taxon>
        <taxon>Pseudomonadati</taxon>
        <taxon>Pseudomonadota</taxon>
        <taxon>Alphaproteobacteria</taxon>
        <taxon>Hyphomicrobiales</taxon>
        <taxon>Aurantimonadaceae</taxon>
        <taxon>Aurantimonas</taxon>
    </lineage>
</organism>
<evidence type="ECO:0000313" key="2">
    <source>
        <dbReference type="EMBL" id="MCP3053812.1"/>
    </source>
</evidence>
<gene>
    <name evidence="2" type="ORF">MJ956_01455</name>
</gene>
<name>A0A9X2H209_9HYPH</name>
<comment type="caution">
    <text evidence="2">The sequence shown here is derived from an EMBL/GenBank/DDBJ whole genome shotgun (WGS) entry which is preliminary data.</text>
</comment>
<protein>
    <submittedName>
        <fullName evidence="2">DUF1127 domain-containing protein</fullName>
    </submittedName>
</protein>
<dbReference type="InterPro" id="IPR009506">
    <property type="entry name" value="YjiS-like"/>
</dbReference>
<dbReference type="EMBL" id="JALHBS010000007">
    <property type="protein sequence ID" value="MCP3053812.1"/>
    <property type="molecule type" value="Genomic_DNA"/>
</dbReference>
<accession>A0A9X2H209</accession>
<evidence type="ECO:0000259" key="1">
    <source>
        <dbReference type="Pfam" id="PF06568"/>
    </source>
</evidence>
<dbReference type="Proteomes" id="UP001155220">
    <property type="component" value="Unassembled WGS sequence"/>
</dbReference>
<evidence type="ECO:0000313" key="3">
    <source>
        <dbReference type="Proteomes" id="UP001155220"/>
    </source>
</evidence>
<sequence>MVEVEGIAHRIFHQRNRCETLPTFVGMINSDRIAFIVSGTTRERLGSFATGDVPALPLFPETDGYERTTAMTILSKPRLGTPLAHPLQAIRLSFLAARAIVKTMVNRRQAYALTELPDYMLKDIGIRRGDIDEALRGDWREDPTYRLALTAAQRRHAGGH</sequence>
<proteinExistence type="predicted"/>
<dbReference type="AlphaFoldDB" id="A0A9X2H209"/>